<keyword evidence="2" id="KW-0418">Kinase</keyword>
<evidence type="ECO:0008006" key="4">
    <source>
        <dbReference type="Google" id="ProtNLM"/>
    </source>
</evidence>
<feature type="non-terminal residue" evidence="3">
    <location>
        <position position="1"/>
    </location>
</feature>
<feature type="non-terminal residue" evidence="3">
    <location>
        <position position="125"/>
    </location>
</feature>
<evidence type="ECO:0000313" key="3">
    <source>
        <dbReference type="EMBL" id="SVA85322.1"/>
    </source>
</evidence>
<dbReference type="PANTHER" id="PTHR43435">
    <property type="entry name" value="RIBULOKINASE"/>
    <property type="match status" value="1"/>
</dbReference>
<reference evidence="3" key="1">
    <citation type="submission" date="2018-05" db="EMBL/GenBank/DDBJ databases">
        <authorList>
            <person name="Lanie J.A."/>
            <person name="Ng W.-L."/>
            <person name="Kazmierczak K.M."/>
            <person name="Andrzejewski T.M."/>
            <person name="Davidsen T.M."/>
            <person name="Wayne K.J."/>
            <person name="Tettelin H."/>
            <person name="Glass J.I."/>
            <person name="Rusch D."/>
            <person name="Podicherti R."/>
            <person name="Tsui H.-C.T."/>
            <person name="Winkler M.E."/>
        </authorList>
    </citation>
    <scope>NUCLEOTIDE SEQUENCE</scope>
</reference>
<dbReference type="SUPFAM" id="SSF53067">
    <property type="entry name" value="Actin-like ATPase domain"/>
    <property type="match status" value="1"/>
</dbReference>
<name>A0A381Z8Z1_9ZZZZ</name>
<dbReference type="PANTHER" id="PTHR43435:SF4">
    <property type="entry name" value="FGGY CARBOHYDRATE KINASE DOMAIN-CONTAINING PROTEIN"/>
    <property type="match status" value="1"/>
</dbReference>
<evidence type="ECO:0000256" key="1">
    <source>
        <dbReference type="ARBA" id="ARBA00022679"/>
    </source>
</evidence>
<dbReference type="GO" id="GO:0019321">
    <property type="term" value="P:pentose metabolic process"/>
    <property type="evidence" value="ECO:0007669"/>
    <property type="project" value="TreeGrafter"/>
</dbReference>
<keyword evidence="1" id="KW-0808">Transferase</keyword>
<dbReference type="AlphaFoldDB" id="A0A381Z8Z1"/>
<evidence type="ECO:0000256" key="2">
    <source>
        <dbReference type="ARBA" id="ARBA00022777"/>
    </source>
</evidence>
<dbReference type="GO" id="GO:0019150">
    <property type="term" value="F:D-ribulokinase activity"/>
    <property type="evidence" value="ECO:0007669"/>
    <property type="project" value="TreeGrafter"/>
</dbReference>
<accession>A0A381Z8Z1</accession>
<gene>
    <name evidence="3" type="ORF">METZ01_LOCUS138176</name>
</gene>
<dbReference type="GO" id="GO:0005737">
    <property type="term" value="C:cytoplasm"/>
    <property type="evidence" value="ECO:0007669"/>
    <property type="project" value="TreeGrafter"/>
</dbReference>
<dbReference type="InterPro" id="IPR043129">
    <property type="entry name" value="ATPase_NBD"/>
</dbReference>
<protein>
    <recommendedName>
        <fullName evidence="4">Carbohydrate kinase FGGY N-terminal domain-containing protein</fullName>
    </recommendedName>
</protein>
<dbReference type="EMBL" id="UINC01020285">
    <property type="protein sequence ID" value="SVA85322.1"/>
    <property type="molecule type" value="Genomic_DNA"/>
</dbReference>
<sequence length="125" mass="13618">VKSGNKIAHYVLGIDFGTLSGRALLVNTCTGEEVAWADHNYKSAVIEESLPGSKKRLKPLTALQDPADYIEVLRKAVPQVMRRAKAKPEQVLGIGVDFTSCTMLPTLADGTPLCSLKKWRNNSHA</sequence>
<organism evidence="3">
    <name type="scientific">marine metagenome</name>
    <dbReference type="NCBI Taxonomy" id="408172"/>
    <lineage>
        <taxon>unclassified sequences</taxon>
        <taxon>metagenomes</taxon>
        <taxon>ecological metagenomes</taxon>
    </lineage>
</organism>
<dbReference type="Gene3D" id="3.30.420.40">
    <property type="match status" value="1"/>
</dbReference>
<proteinExistence type="predicted"/>